<organism evidence="1 2">
    <name type="scientific">Meloidogyne incognita</name>
    <name type="common">Southern root-knot nematode worm</name>
    <name type="synonym">Oxyuris incognita</name>
    <dbReference type="NCBI Taxonomy" id="6306"/>
    <lineage>
        <taxon>Eukaryota</taxon>
        <taxon>Metazoa</taxon>
        <taxon>Ecdysozoa</taxon>
        <taxon>Nematoda</taxon>
        <taxon>Chromadorea</taxon>
        <taxon>Rhabditida</taxon>
        <taxon>Tylenchina</taxon>
        <taxon>Tylenchomorpha</taxon>
        <taxon>Tylenchoidea</taxon>
        <taxon>Meloidogynidae</taxon>
        <taxon>Meloidogyninae</taxon>
        <taxon>Meloidogyne</taxon>
        <taxon>Meloidogyne incognita group</taxon>
    </lineage>
</organism>
<evidence type="ECO:0000313" key="2">
    <source>
        <dbReference type="WBParaSite" id="Minc3s00039g02269"/>
    </source>
</evidence>
<protein>
    <submittedName>
        <fullName evidence="2">Uncharacterized protein</fullName>
    </submittedName>
</protein>
<accession>A0A914KLD3</accession>
<name>A0A914KLD3_MELIC</name>
<dbReference type="Proteomes" id="UP000887563">
    <property type="component" value="Unplaced"/>
</dbReference>
<dbReference type="AlphaFoldDB" id="A0A914KLD3"/>
<sequence>METITAYSRSLNIHYLQNVVRHVVEKLKRNMNGRENWERWSMSMKVILNIEKINSDNSFEIKNQFCEKLENFKLKFEEKYPQNAIEKRLDFETVSEWKDGNKENSLDKRIDKLIKKCLEFKKKMEINEPDIKNKQPSVSEEYFDSEEFFKNEEK</sequence>
<dbReference type="WBParaSite" id="Minc3s00039g02269">
    <property type="protein sequence ID" value="Minc3s00039g02269"/>
    <property type="gene ID" value="Minc3s00039g02269"/>
</dbReference>
<reference evidence="2" key="1">
    <citation type="submission" date="2022-11" db="UniProtKB">
        <authorList>
            <consortium name="WormBaseParasite"/>
        </authorList>
    </citation>
    <scope>IDENTIFICATION</scope>
</reference>
<evidence type="ECO:0000313" key="1">
    <source>
        <dbReference type="Proteomes" id="UP000887563"/>
    </source>
</evidence>
<keyword evidence="1" id="KW-1185">Reference proteome</keyword>
<proteinExistence type="predicted"/>